<dbReference type="PRINTS" id="PR00110">
    <property type="entry name" value="ALPHAAMYLASE"/>
</dbReference>
<dbReference type="PANTHER" id="PTHR10357:SF179">
    <property type="entry name" value="NEUTRAL AND BASIC AMINO ACID TRANSPORT PROTEIN RBAT"/>
    <property type="match status" value="1"/>
</dbReference>
<dbReference type="GO" id="GO:0043169">
    <property type="term" value="F:cation binding"/>
    <property type="evidence" value="ECO:0007669"/>
    <property type="project" value="InterPro"/>
</dbReference>
<dbReference type="InterPro" id="IPR006046">
    <property type="entry name" value="Alpha_amylase"/>
</dbReference>
<dbReference type="SMART" id="SM00642">
    <property type="entry name" value="Aamy"/>
    <property type="match status" value="1"/>
</dbReference>
<dbReference type="InterPro" id="IPR017853">
    <property type="entry name" value="GH"/>
</dbReference>
<name>A0A221SX31_9DEIO</name>
<dbReference type="EC" id="3.2.1.1" evidence="3"/>
<feature type="chain" id="PRO_5011268875" description="Alpha-amylase" evidence="4">
    <location>
        <begin position="24"/>
        <end position="485"/>
    </location>
</feature>
<evidence type="ECO:0000256" key="1">
    <source>
        <dbReference type="ARBA" id="ARBA00008061"/>
    </source>
</evidence>
<dbReference type="InterPro" id="IPR006047">
    <property type="entry name" value="GH13_cat_dom"/>
</dbReference>
<keyword evidence="3" id="KW-0326">Glycosidase</keyword>
<keyword evidence="3 6" id="KW-0378">Hydrolase</keyword>
<dbReference type="Proteomes" id="UP000259030">
    <property type="component" value="Chromosome"/>
</dbReference>
<evidence type="ECO:0000259" key="5">
    <source>
        <dbReference type="SMART" id="SM00642"/>
    </source>
</evidence>
<keyword evidence="7" id="KW-1185">Reference proteome</keyword>
<reference evidence="6 7" key="1">
    <citation type="submission" date="2017-05" db="EMBL/GenBank/DDBJ databases">
        <title>The complete genome sequence of Deinococcus ficus isolated from the rhizosphere of the Ficus religiosa L. in Taiwan.</title>
        <authorList>
            <person name="Wu K.-M."/>
            <person name="Liao T.-L."/>
            <person name="Liu Y.-M."/>
            <person name="Young C.-C."/>
            <person name="Tsai S.-F."/>
        </authorList>
    </citation>
    <scope>NUCLEOTIDE SEQUENCE [LARGE SCALE GENOMIC DNA]</scope>
    <source>
        <strain evidence="6 7">CC-FR2-10</strain>
    </source>
</reference>
<keyword evidence="4" id="KW-0732">Signal</keyword>
<protein>
    <recommendedName>
        <fullName evidence="3">Alpha-amylase</fullName>
        <ecNumber evidence="3">3.2.1.1</ecNumber>
    </recommendedName>
</protein>
<dbReference type="RefSeq" id="WP_027461872.1">
    <property type="nucleotide sequence ID" value="NZ_CP021081.1"/>
</dbReference>
<evidence type="ECO:0000313" key="7">
    <source>
        <dbReference type="Proteomes" id="UP000259030"/>
    </source>
</evidence>
<comment type="similarity">
    <text evidence="1 2">Belongs to the glycosyl hydrolase 13 family.</text>
</comment>
<evidence type="ECO:0000256" key="3">
    <source>
        <dbReference type="RuleBase" id="RU361134"/>
    </source>
</evidence>
<dbReference type="GO" id="GO:0004556">
    <property type="term" value="F:alpha-amylase activity"/>
    <property type="evidence" value="ECO:0007669"/>
    <property type="project" value="UniProtKB-UniRule"/>
</dbReference>
<sequence>MRASPLLSLTVLTALLAGPAASAQTAPPSFEGQVIYQVMPDRFFDGDAANNAGVDRGNLRAWHGGDLPGLTQKLPYITDLGATAVWLTPVYRQQAGNSFDTSAYHGYWPEDFRDVDPHFGTLAQFDAFVKAAQAANVRVVLDQVVNHYGYGATAVTAQRDWFTPQAQCDASQNKDVDCPLSGLPDLNQGNPQVRELLLGNAEFWRARGVSAFRYDAIRHVPQAFLKDLLARDRAAGTWTLGEWYDADTGTVAEWQKAGFDSLFLFSLQKAMKASLMSGQSLTQVRGVLERQDELPRPGEVTLFLDNHDIPRFAQGSLFADEGQMNTRYGLRALMTLKGVPVLYQGIEIAQRGGPDPDNRQDMRFEAQWTPGEKAVHAAARSAIAARKASPALSLGSQTLLPMPAAVQDDLLLLLREQGGQRVLAAWSGARQRRTYSLPLNKLGLSVGGQDLTKSLFADQNAGLSVKGGYLHVSIDGRDAAAFTLK</sequence>
<feature type="signal peptide" evidence="4">
    <location>
        <begin position="1"/>
        <end position="23"/>
    </location>
</feature>
<proteinExistence type="inferred from homology"/>
<dbReference type="AlphaFoldDB" id="A0A221SX31"/>
<dbReference type="PANTHER" id="PTHR10357">
    <property type="entry name" value="ALPHA-AMYLASE FAMILY MEMBER"/>
    <property type="match status" value="1"/>
</dbReference>
<dbReference type="Pfam" id="PF00128">
    <property type="entry name" value="Alpha-amylase"/>
    <property type="match status" value="1"/>
</dbReference>
<dbReference type="STRING" id="317577.GCA_000419625_02079"/>
<dbReference type="KEGG" id="dfc:DFI_09180"/>
<organism evidence="6 7">
    <name type="scientific">Deinococcus ficus</name>
    <dbReference type="NCBI Taxonomy" id="317577"/>
    <lineage>
        <taxon>Bacteria</taxon>
        <taxon>Thermotogati</taxon>
        <taxon>Deinococcota</taxon>
        <taxon>Deinococci</taxon>
        <taxon>Deinococcales</taxon>
        <taxon>Deinococcaceae</taxon>
        <taxon>Deinococcus</taxon>
    </lineage>
</organism>
<dbReference type="Gene3D" id="3.20.20.80">
    <property type="entry name" value="Glycosidases"/>
    <property type="match status" value="1"/>
</dbReference>
<dbReference type="GO" id="GO:0009313">
    <property type="term" value="P:oligosaccharide catabolic process"/>
    <property type="evidence" value="ECO:0007669"/>
    <property type="project" value="TreeGrafter"/>
</dbReference>
<gene>
    <name evidence="6" type="ORF">DFI_09180</name>
</gene>
<comment type="catalytic activity">
    <reaction evidence="3">
        <text>Endohydrolysis of (1-&gt;4)-alpha-D-glucosidic linkages in polysaccharides containing three or more (1-&gt;4)-alpha-linked D-glucose units.</text>
        <dbReference type="EC" id="3.2.1.1"/>
    </reaction>
</comment>
<dbReference type="EMBL" id="CP021081">
    <property type="protein sequence ID" value="ASN81156.1"/>
    <property type="molecule type" value="Genomic_DNA"/>
</dbReference>
<evidence type="ECO:0000256" key="4">
    <source>
        <dbReference type="SAM" id="SignalP"/>
    </source>
</evidence>
<evidence type="ECO:0000313" key="6">
    <source>
        <dbReference type="EMBL" id="ASN81156.1"/>
    </source>
</evidence>
<dbReference type="SUPFAM" id="SSF51445">
    <property type="entry name" value="(Trans)glycosidases"/>
    <property type="match status" value="1"/>
</dbReference>
<accession>A0A221SX31</accession>
<feature type="domain" description="Glycosyl hydrolase family 13 catalytic" evidence="5">
    <location>
        <begin position="37"/>
        <end position="386"/>
    </location>
</feature>
<evidence type="ECO:0000256" key="2">
    <source>
        <dbReference type="RuleBase" id="RU003615"/>
    </source>
</evidence>
<keyword evidence="3" id="KW-0119">Carbohydrate metabolism</keyword>